<name>A0AAD9VC51_ACRCE</name>
<gene>
    <name evidence="2" type="ORF">P5673_006975</name>
</gene>
<keyword evidence="1" id="KW-0175">Coiled coil</keyword>
<organism evidence="2 3">
    <name type="scientific">Acropora cervicornis</name>
    <name type="common">Staghorn coral</name>
    <dbReference type="NCBI Taxonomy" id="6130"/>
    <lineage>
        <taxon>Eukaryota</taxon>
        <taxon>Metazoa</taxon>
        <taxon>Cnidaria</taxon>
        <taxon>Anthozoa</taxon>
        <taxon>Hexacorallia</taxon>
        <taxon>Scleractinia</taxon>
        <taxon>Astrocoeniina</taxon>
        <taxon>Acroporidae</taxon>
        <taxon>Acropora</taxon>
    </lineage>
</organism>
<accession>A0AAD9VC51</accession>
<comment type="caution">
    <text evidence="2">The sequence shown here is derived from an EMBL/GenBank/DDBJ whole genome shotgun (WGS) entry which is preliminary data.</text>
</comment>
<reference evidence="2" key="2">
    <citation type="journal article" date="2023" name="Science">
        <title>Genomic signatures of disease resistance in endangered staghorn corals.</title>
        <authorList>
            <person name="Vollmer S.V."/>
            <person name="Selwyn J.D."/>
            <person name="Despard B.A."/>
            <person name="Roesel C.L."/>
        </authorList>
    </citation>
    <scope>NUCLEOTIDE SEQUENCE</scope>
    <source>
        <strain evidence="2">K2</strain>
    </source>
</reference>
<reference evidence="2" key="1">
    <citation type="journal article" date="2023" name="G3 (Bethesda)">
        <title>Whole genome assembly and annotation of the endangered Caribbean coral Acropora cervicornis.</title>
        <authorList>
            <person name="Selwyn J.D."/>
            <person name="Vollmer S.V."/>
        </authorList>
    </citation>
    <scope>NUCLEOTIDE SEQUENCE</scope>
    <source>
        <strain evidence="2">K2</strain>
    </source>
</reference>
<sequence length="198" mass="23118">MTEALSEESTCSNRNRRPNVTLDNNGIQRKKSLQCRKTTRAAKACIIREIKGLTECFTNCENVADVRKGAQEFEEITTNFRDAHKAYHAILDDDFEIQALQEYFECENQWIVTFHRTLEEWFSRAEMAKRASLTTELAALRQQEEELRLKQQQEARLCLKQHKQQLQLQTEIAQLEAEEHVSAVAEQGDHCFRQQFPV</sequence>
<evidence type="ECO:0000256" key="1">
    <source>
        <dbReference type="SAM" id="Coils"/>
    </source>
</evidence>
<dbReference type="EMBL" id="JARQWQ010000011">
    <property type="protein sequence ID" value="KAK2568909.1"/>
    <property type="molecule type" value="Genomic_DNA"/>
</dbReference>
<evidence type="ECO:0000313" key="3">
    <source>
        <dbReference type="Proteomes" id="UP001249851"/>
    </source>
</evidence>
<proteinExistence type="predicted"/>
<dbReference type="Proteomes" id="UP001249851">
    <property type="component" value="Unassembled WGS sequence"/>
</dbReference>
<feature type="coiled-coil region" evidence="1">
    <location>
        <begin position="130"/>
        <end position="169"/>
    </location>
</feature>
<protein>
    <submittedName>
        <fullName evidence="2">Uncharacterized protein</fullName>
    </submittedName>
</protein>
<keyword evidence="3" id="KW-1185">Reference proteome</keyword>
<dbReference type="AlphaFoldDB" id="A0AAD9VC51"/>
<evidence type="ECO:0000313" key="2">
    <source>
        <dbReference type="EMBL" id="KAK2568909.1"/>
    </source>
</evidence>